<dbReference type="RefSeq" id="WP_059143174.1">
    <property type="nucleotide sequence ID" value="NZ_LLZJ01000084.1"/>
</dbReference>
<dbReference type="EMBL" id="LLZJ01000084">
    <property type="protein sequence ID" value="KUL64789.1"/>
    <property type="molecule type" value="Genomic_DNA"/>
</dbReference>
<feature type="domain" description="DUF4097" evidence="1">
    <location>
        <begin position="55"/>
        <end position="255"/>
    </location>
</feature>
<evidence type="ECO:0000313" key="3">
    <source>
        <dbReference type="Proteomes" id="UP000053413"/>
    </source>
</evidence>
<dbReference type="OrthoDB" id="4080698at2"/>
<proteinExistence type="predicted"/>
<dbReference type="InterPro" id="IPR025164">
    <property type="entry name" value="Toastrack_DUF4097"/>
</dbReference>
<protein>
    <recommendedName>
        <fullName evidence="1">DUF4097 domain-containing protein</fullName>
    </recommendedName>
</protein>
<comment type="caution">
    <text evidence="2">The sequence shown here is derived from an EMBL/GenBank/DDBJ whole genome shotgun (WGS) entry which is preliminary data.</text>
</comment>
<name>A0A0X3X6S0_STRVO</name>
<sequence length="258" mass="27092">MTERTFEMSTPGPVVLGLHLPMGSVDAQVIDSLRTARVVLSTDDSSGPAADAVNQARARQDGQTLALEVPELPGNVMTQTIRGNRIVQHMSVVTGSMTSVTIVNGRVIHGNGVHTTTTVSEIRARVLLPARSSLAVVSQSADAVVNGYVDRMEFRSVSGDLRLNGACELRAQTTSGDLGIVRVTDRLTARTVSGDIAVDLYSGNDADLNTTSGDVIVRAADAACGHLRAESVSGDVRVGGSRNLRVSAHSVSGDIYTR</sequence>
<dbReference type="Pfam" id="PF13349">
    <property type="entry name" value="DUF4097"/>
    <property type="match status" value="1"/>
</dbReference>
<evidence type="ECO:0000313" key="2">
    <source>
        <dbReference type="EMBL" id="KUL64789.1"/>
    </source>
</evidence>
<organism evidence="2 3">
    <name type="scientific">Streptomyces violaceusniger</name>
    <dbReference type="NCBI Taxonomy" id="68280"/>
    <lineage>
        <taxon>Bacteria</taxon>
        <taxon>Bacillati</taxon>
        <taxon>Actinomycetota</taxon>
        <taxon>Actinomycetes</taxon>
        <taxon>Kitasatosporales</taxon>
        <taxon>Streptomycetaceae</taxon>
        <taxon>Streptomyces</taxon>
        <taxon>Streptomyces violaceusniger group</taxon>
    </lineage>
</organism>
<dbReference type="AlphaFoldDB" id="A0A0X3X6S0"/>
<accession>A0A0X3X6S0</accession>
<dbReference type="Proteomes" id="UP000053413">
    <property type="component" value="Unassembled WGS sequence"/>
</dbReference>
<reference evidence="3" key="1">
    <citation type="submission" date="2015-10" db="EMBL/GenBank/DDBJ databases">
        <authorList>
            <person name="Ju K.-S."/>
            <person name="Doroghazi J.R."/>
            <person name="Metcalf W.W."/>
        </authorList>
    </citation>
    <scope>NUCLEOTIDE SEQUENCE [LARGE SCALE GENOMIC DNA]</scope>
    <source>
        <strain evidence="3">NRRL F-8817</strain>
    </source>
</reference>
<gene>
    <name evidence="2" type="ORF">ADL28_08885</name>
</gene>
<evidence type="ECO:0000259" key="1">
    <source>
        <dbReference type="Pfam" id="PF13349"/>
    </source>
</evidence>